<accession>A0A0N4WHN4</accession>
<dbReference type="WBParaSite" id="HPLM_0001041301-mRNA-1">
    <property type="protein sequence ID" value="HPLM_0001041301-mRNA-1"/>
    <property type="gene ID" value="HPLM_0001041301"/>
</dbReference>
<sequence>MGFLDIRLSTFIVFFLRLSFYTKITNVEHYLPVLKTLATDIVQVCERIDALRKRLAALKEFEQMLSIDTVRRRNLRGFLGMPSDVMKSAMDGRSPQVPYPPFVAIWDVRRLFKGSCPALNA</sequence>
<dbReference type="OrthoDB" id="5818058at2759"/>
<evidence type="ECO:0000313" key="4">
    <source>
        <dbReference type="WBParaSite" id="HPLM_0001041301-mRNA-1"/>
    </source>
</evidence>
<dbReference type="Proteomes" id="UP000268014">
    <property type="component" value="Unassembled WGS sequence"/>
</dbReference>
<organism evidence="4">
    <name type="scientific">Haemonchus placei</name>
    <name type="common">Barber's pole worm</name>
    <dbReference type="NCBI Taxonomy" id="6290"/>
    <lineage>
        <taxon>Eukaryota</taxon>
        <taxon>Metazoa</taxon>
        <taxon>Ecdysozoa</taxon>
        <taxon>Nematoda</taxon>
        <taxon>Chromadorea</taxon>
        <taxon>Rhabditida</taxon>
        <taxon>Rhabditina</taxon>
        <taxon>Rhabditomorpha</taxon>
        <taxon>Strongyloidea</taxon>
        <taxon>Trichostrongylidae</taxon>
        <taxon>Haemonchus</taxon>
    </lineage>
</organism>
<feature type="chain" id="PRO_5043123720" evidence="1">
    <location>
        <begin position="22"/>
        <end position="121"/>
    </location>
</feature>
<evidence type="ECO:0000313" key="2">
    <source>
        <dbReference type="EMBL" id="VDO40048.1"/>
    </source>
</evidence>
<reference evidence="2 3" key="2">
    <citation type="submission" date="2018-11" db="EMBL/GenBank/DDBJ databases">
        <authorList>
            <consortium name="Pathogen Informatics"/>
        </authorList>
    </citation>
    <scope>NUCLEOTIDE SEQUENCE [LARGE SCALE GENOMIC DNA]</scope>
    <source>
        <strain evidence="2 3">MHpl1</strain>
    </source>
</reference>
<proteinExistence type="predicted"/>
<evidence type="ECO:0000313" key="3">
    <source>
        <dbReference type="Proteomes" id="UP000268014"/>
    </source>
</evidence>
<dbReference type="EMBL" id="UZAF01017286">
    <property type="protein sequence ID" value="VDO40048.1"/>
    <property type="molecule type" value="Genomic_DNA"/>
</dbReference>
<feature type="signal peptide" evidence="1">
    <location>
        <begin position="1"/>
        <end position="21"/>
    </location>
</feature>
<gene>
    <name evidence="2" type="ORF">HPLM_LOCUS10405</name>
</gene>
<evidence type="ECO:0000256" key="1">
    <source>
        <dbReference type="SAM" id="SignalP"/>
    </source>
</evidence>
<keyword evidence="3" id="KW-1185">Reference proteome</keyword>
<dbReference type="AlphaFoldDB" id="A0A0N4WHN4"/>
<keyword evidence="1" id="KW-0732">Signal</keyword>
<protein>
    <submittedName>
        <fullName evidence="4">WASH_WAHD domain-containing protein</fullName>
    </submittedName>
</protein>
<name>A0A0N4WHN4_HAEPC</name>
<reference evidence="4" key="1">
    <citation type="submission" date="2017-02" db="UniProtKB">
        <authorList>
            <consortium name="WormBaseParasite"/>
        </authorList>
    </citation>
    <scope>IDENTIFICATION</scope>
</reference>